<keyword evidence="3" id="KW-1185">Reference proteome</keyword>
<evidence type="ECO:0000259" key="1">
    <source>
        <dbReference type="Pfam" id="PF20275"/>
    </source>
</evidence>
<sequence>MSTNTAFWYRNLFKVKLYESFGTSFQQLINNLFQYSVDDFQSIDPWGSWGDGGNDGWVPSKGHYYQVYGPKPNSGTSLSEIVNKAVDDFHKLPAKWSSVRAYYFVYNDRYMGAPAPIASSLQGLKEKYGLEDARVLAGSSLERMFMELSDVEKTFIVGGIPEGKPGFLDARCVGEVLSYLADESSSLPPLLDESAPDFCEKIQFNGLTVPVSDYLRSYQYQVSIVDDFLVKREPGLMQSISEEVSKLYADSKTVVQSTQTGFANLRYVWMVEQLIPETMRQHPHSMKAYREAAQVVISKYFETCDVYEHPECASAA</sequence>
<dbReference type="RefSeq" id="WP_324692699.1">
    <property type="nucleotide sequence ID" value="NZ_JAYMYJ010000008.1"/>
</dbReference>
<accession>A0ABU6CSE7</accession>
<feature type="domain" description="ABC-three component systems C-terminal" evidence="1">
    <location>
        <begin position="172"/>
        <end position="308"/>
    </location>
</feature>
<reference evidence="3" key="1">
    <citation type="submission" date="2023-07" db="EMBL/GenBank/DDBJ databases">
        <title>The carbon used by Thiothrix.</title>
        <authorList>
            <person name="Chen L."/>
        </authorList>
    </citation>
    <scope>NUCLEOTIDE SEQUENCE [LARGE SCALE GENOMIC DNA]</scope>
</reference>
<dbReference type="Pfam" id="PF20275">
    <property type="entry name" value="CTD10"/>
    <property type="match status" value="1"/>
</dbReference>
<comment type="caution">
    <text evidence="2">The sequence shown here is derived from an EMBL/GenBank/DDBJ whole genome shotgun (WGS) entry which is preliminary data.</text>
</comment>
<name>A0ABU6CSE7_9GAMM</name>
<evidence type="ECO:0000313" key="2">
    <source>
        <dbReference type="EMBL" id="MEB4589506.1"/>
    </source>
</evidence>
<dbReference type="InterPro" id="IPR046919">
    <property type="entry name" value="ABC-3C_CTD10"/>
</dbReference>
<organism evidence="2 3">
    <name type="scientific">Candidatus Thiothrix phosphatis</name>
    <dbReference type="NCBI Taxonomy" id="3112415"/>
    <lineage>
        <taxon>Bacteria</taxon>
        <taxon>Pseudomonadati</taxon>
        <taxon>Pseudomonadota</taxon>
        <taxon>Gammaproteobacteria</taxon>
        <taxon>Thiotrichales</taxon>
        <taxon>Thiotrichaceae</taxon>
        <taxon>Thiothrix</taxon>
    </lineage>
</organism>
<proteinExistence type="predicted"/>
<evidence type="ECO:0000313" key="3">
    <source>
        <dbReference type="Proteomes" id="UP001308005"/>
    </source>
</evidence>
<gene>
    <name evidence="2" type="ORF">VSS37_00805</name>
</gene>
<dbReference type="EMBL" id="JAYMYJ010000008">
    <property type="protein sequence ID" value="MEB4589506.1"/>
    <property type="molecule type" value="Genomic_DNA"/>
</dbReference>
<dbReference type="Proteomes" id="UP001308005">
    <property type="component" value="Unassembled WGS sequence"/>
</dbReference>
<reference evidence="2 3" key="2">
    <citation type="submission" date="2024-01" db="EMBL/GenBank/DDBJ databases">
        <authorList>
            <person name="Xie X."/>
        </authorList>
    </citation>
    <scope>NUCLEOTIDE SEQUENCE [LARGE SCALE GENOMIC DNA]</scope>
    <source>
        <strain evidence="2">SCUT-1</strain>
    </source>
</reference>
<protein>
    <submittedName>
        <fullName evidence="2">ABC-three component system protein</fullName>
    </submittedName>
</protein>